<protein>
    <recommendedName>
        <fullName evidence="4">Ubiquitin conjugating enzyme</fullName>
    </recommendedName>
</protein>
<feature type="transmembrane region" description="Helical" evidence="1">
    <location>
        <begin position="200"/>
        <end position="225"/>
    </location>
</feature>
<feature type="transmembrane region" description="Helical" evidence="1">
    <location>
        <begin position="287"/>
        <end position="305"/>
    </location>
</feature>
<keyword evidence="3" id="KW-1185">Reference proteome</keyword>
<dbReference type="AlphaFoldDB" id="A0A9W9VA15"/>
<evidence type="ECO:0000313" key="2">
    <source>
        <dbReference type="EMBL" id="KAJ5374468.1"/>
    </source>
</evidence>
<feature type="transmembrane region" description="Helical" evidence="1">
    <location>
        <begin position="43"/>
        <end position="60"/>
    </location>
</feature>
<organism evidence="2 3">
    <name type="scientific">Penicillium concentricum</name>
    <dbReference type="NCBI Taxonomy" id="293559"/>
    <lineage>
        <taxon>Eukaryota</taxon>
        <taxon>Fungi</taxon>
        <taxon>Dikarya</taxon>
        <taxon>Ascomycota</taxon>
        <taxon>Pezizomycotina</taxon>
        <taxon>Eurotiomycetes</taxon>
        <taxon>Eurotiomycetidae</taxon>
        <taxon>Eurotiales</taxon>
        <taxon>Aspergillaceae</taxon>
        <taxon>Penicillium</taxon>
    </lineage>
</organism>
<reference evidence="2" key="1">
    <citation type="submission" date="2022-12" db="EMBL/GenBank/DDBJ databases">
        <authorList>
            <person name="Petersen C."/>
        </authorList>
    </citation>
    <scope>NUCLEOTIDE SEQUENCE</scope>
    <source>
        <strain evidence="2">IBT 3081</strain>
    </source>
</reference>
<evidence type="ECO:0000256" key="1">
    <source>
        <dbReference type="SAM" id="Phobius"/>
    </source>
</evidence>
<sequence length="415" mass="45566">VPADSGASGLLPAFVSNKSPIFPLYLILTFPTLEAFPSNFHRIYTFIGVGFIMSVTNVLMRRGTELAVTHMQSSDKPEQQANPGLVAMFVITATLFGIAFWAIEYTYGMVISTLAAVEDTNPDIYVRITSDPIKPTNDQEDPELVAPTPLKPITSKLRTTVKHLRSRAGYWSRFRGLGMFMAYNVARGFLSSFFPVSPYMLQFVVQSVISVVLATWQMAWVHIVISEPSPKRFYQRIPSYKTWIKIAPAAALQDVLTAAGFFIPMAIANFAGWLDVTDDQDTPSMVAMYRFLGVSVIPAILAFLISMPARVIFVRVAASMLPEEDETIVPFDRSFGGKVSPAITGGSGKIGLMDAWTTFDWAARVRFAKVIGKTFAMQLALGIFATLVFGAQIILIFKTAAPVDSGAPRIQLSSE</sequence>
<reference evidence="2" key="2">
    <citation type="journal article" date="2023" name="IMA Fungus">
        <title>Comparative genomic study of the Penicillium genus elucidates a diverse pangenome and 15 lateral gene transfer events.</title>
        <authorList>
            <person name="Petersen C."/>
            <person name="Sorensen T."/>
            <person name="Nielsen M.R."/>
            <person name="Sondergaard T.E."/>
            <person name="Sorensen J.L."/>
            <person name="Fitzpatrick D.A."/>
            <person name="Frisvad J.C."/>
            <person name="Nielsen K.L."/>
        </authorList>
    </citation>
    <scope>NUCLEOTIDE SEQUENCE</scope>
    <source>
        <strain evidence="2">IBT 3081</strain>
    </source>
</reference>
<proteinExistence type="predicted"/>
<dbReference type="EMBL" id="JAPZBT010000002">
    <property type="protein sequence ID" value="KAJ5374468.1"/>
    <property type="molecule type" value="Genomic_DNA"/>
</dbReference>
<feature type="non-terminal residue" evidence="2">
    <location>
        <position position="415"/>
    </location>
</feature>
<gene>
    <name evidence="2" type="ORF">N7517_006474</name>
</gene>
<evidence type="ECO:0008006" key="4">
    <source>
        <dbReference type="Google" id="ProtNLM"/>
    </source>
</evidence>
<dbReference type="OrthoDB" id="2896006at2759"/>
<keyword evidence="1" id="KW-0472">Membrane</keyword>
<feature type="transmembrane region" description="Helical" evidence="1">
    <location>
        <begin position="246"/>
        <end position="267"/>
    </location>
</feature>
<dbReference type="GeneID" id="81463387"/>
<name>A0A9W9VA15_9EURO</name>
<accession>A0A9W9VA15</accession>
<evidence type="ECO:0000313" key="3">
    <source>
        <dbReference type="Proteomes" id="UP001147752"/>
    </source>
</evidence>
<keyword evidence="1" id="KW-0812">Transmembrane</keyword>
<dbReference type="Proteomes" id="UP001147752">
    <property type="component" value="Unassembled WGS sequence"/>
</dbReference>
<keyword evidence="1" id="KW-1133">Transmembrane helix</keyword>
<feature type="transmembrane region" description="Helical" evidence="1">
    <location>
        <begin position="80"/>
        <end position="103"/>
    </location>
</feature>
<dbReference type="RefSeq" id="XP_056580454.1">
    <property type="nucleotide sequence ID" value="XM_056724204.1"/>
</dbReference>
<feature type="transmembrane region" description="Helical" evidence="1">
    <location>
        <begin position="375"/>
        <end position="397"/>
    </location>
</feature>
<comment type="caution">
    <text evidence="2">The sequence shown here is derived from an EMBL/GenBank/DDBJ whole genome shotgun (WGS) entry which is preliminary data.</text>
</comment>